<evidence type="ECO:0000256" key="8">
    <source>
        <dbReference type="SAM" id="Coils"/>
    </source>
</evidence>
<evidence type="ECO:0000256" key="9">
    <source>
        <dbReference type="SAM" id="MobiDB-lite"/>
    </source>
</evidence>
<feature type="compositionally biased region" description="Low complexity" evidence="9">
    <location>
        <begin position="1077"/>
        <end position="1099"/>
    </location>
</feature>
<evidence type="ECO:0000256" key="1">
    <source>
        <dbReference type="ARBA" id="ARBA00022723"/>
    </source>
</evidence>
<dbReference type="GO" id="GO:0042734">
    <property type="term" value="C:presynaptic membrane"/>
    <property type="evidence" value="ECO:0007669"/>
    <property type="project" value="TreeGrafter"/>
</dbReference>
<dbReference type="GO" id="GO:0048791">
    <property type="term" value="P:calcium ion-regulated exocytosis of neurotransmitter"/>
    <property type="evidence" value="ECO:0007669"/>
    <property type="project" value="TreeGrafter"/>
</dbReference>
<feature type="region of interest" description="Disordered" evidence="9">
    <location>
        <begin position="724"/>
        <end position="1154"/>
    </location>
</feature>
<dbReference type="Gene3D" id="2.30.42.10">
    <property type="match status" value="1"/>
</dbReference>
<dbReference type="PROSITE" id="PS50178">
    <property type="entry name" value="ZF_FYVE"/>
    <property type="match status" value="1"/>
</dbReference>
<gene>
    <name evidence="14" type="ORF">CINCED_3A025389</name>
</gene>
<dbReference type="FunFam" id="3.30.40.10:FF:000453">
    <property type="entry name" value="Uncharacterized protein, isoform D"/>
    <property type="match status" value="1"/>
</dbReference>
<name>A0A5E4ML59_9HEMI</name>
<dbReference type="Pfam" id="PF00595">
    <property type="entry name" value="PDZ"/>
    <property type="match status" value="1"/>
</dbReference>
<dbReference type="Gene3D" id="3.30.40.10">
    <property type="entry name" value="Zinc/RING finger domain, C3HC4 (zinc finger)"/>
    <property type="match status" value="1"/>
</dbReference>
<evidence type="ECO:0000256" key="4">
    <source>
        <dbReference type="ARBA" id="ARBA00022833"/>
    </source>
</evidence>
<evidence type="ECO:0000256" key="6">
    <source>
        <dbReference type="ARBA" id="ARBA00034103"/>
    </source>
</evidence>
<feature type="domain" description="PDZ" evidence="11">
    <location>
        <begin position="434"/>
        <end position="523"/>
    </location>
</feature>
<dbReference type="Gene3D" id="2.60.40.150">
    <property type="entry name" value="C2 domain"/>
    <property type="match status" value="2"/>
</dbReference>
<feature type="compositionally biased region" description="Polar residues" evidence="9">
    <location>
        <begin position="1040"/>
        <end position="1050"/>
    </location>
</feature>
<feature type="compositionally biased region" description="Basic and acidic residues" evidence="9">
    <location>
        <begin position="224"/>
        <end position="256"/>
    </location>
</feature>
<dbReference type="SUPFAM" id="SSF49562">
    <property type="entry name" value="C2 domain (Calcium/lipid-binding domain, CaLB)"/>
    <property type="match status" value="2"/>
</dbReference>
<evidence type="ECO:0000256" key="7">
    <source>
        <dbReference type="PROSITE-ProRule" id="PRU00091"/>
    </source>
</evidence>
<dbReference type="InterPro" id="IPR054386">
    <property type="entry name" value="RIM_Znf"/>
</dbReference>
<comment type="subcellular location">
    <subcellularLocation>
        <location evidence="6">Synapse</location>
    </subcellularLocation>
</comment>
<dbReference type="OrthoDB" id="420032at2759"/>
<dbReference type="InterPro" id="IPR013083">
    <property type="entry name" value="Znf_RING/FYVE/PHD"/>
</dbReference>
<feature type="compositionally biased region" description="Low complexity" evidence="9">
    <location>
        <begin position="886"/>
        <end position="895"/>
    </location>
</feature>
<dbReference type="GO" id="GO:0048167">
    <property type="term" value="P:regulation of synaptic plasticity"/>
    <property type="evidence" value="ECO:0007669"/>
    <property type="project" value="TreeGrafter"/>
</dbReference>
<evidence type="ECO:0000313" key="14">
    <source>
        <dbReference type="EMBL" id="VVC30128.1"/>
    </source>
</evidence>
<dbReference type="GO" id="GO:0044325">
    <property type="term" value="F:transmembrane transporter binding"/>
    <property type="evidence" value="ECO:0007669"/>
    <property type="project" value="TreeGrafter"/>
</dbReference>
<keyword evidence="15" id="KW-1185">Reference proteome</keyword>
<proteinExistence type="predicted"/>
<keyword evidence="8" id="KW-0175">Coiled coil</keyword>
<dbReference type="SUPFAM" id="SSF57903">
    <property type="entry name" value="FYVE/PHD zinc finger"/>
    <property type="match status" value="1"/>
</dbReference>
<evidence type="ECO:0000256" key="2">
    <source>
        <dbReference type="ARBA" id="ARBA00022737"/>
    </source>
</evidence>
<keyword evidence="3 7" id="KW-0863">Zinc-finger</keyword>
<dbReference type="InterPro" id="IPR000008">
    <property type="entry name" value="C2_dom"/>
</dbReference>
<keyword evidence="2" id="KW-0677">Repeat</keyword>
<feature type="domain" description="C2" evidence="10">
    <location>
        <begin position="1181"/>
        <end position="1301"/>
    </location>
</feature>
<keyword evidence="4" id="KW-0862">Zinc</keyword>
<feature type="region of interest" description="Disordered" evidence="9">
    <location>
        <begin position="355"/>
        <end position="392"/>
    </location>
</feature>
<evidence type="ECO:0000256" key="5">
    <source>
        <dbReference type="ARBA" id="ARBA00023018"/>
    </source>
</evidence>
<feature type="compositionally biased region" description="Low complexity" evidence="9">
    <location>
        <begin position="1139"/>
        <end position="1150"/>
    </location>
</feature>
<dbReference type="Pfam" id="PF22601">
    <property type="entry name" value="RIM2a_ZnF"/>
    <property type="match status" value="1"/>
</dbReference>
<feature type="compositionally biased region" description="Polar residues" evidence="9">
    <location>
        <begin position="207"/>
        <end position="223"/>
    </location>
</feature>
<dbReference type="InterPro" id="IPR011011">
    <property type="entry name" value="Znf_FYVE_PHD"/>
</dbReference>
<feature type="compositionally biased region" description="Polar residues" evidence="9">
    <location>
        <begin position="378"/>
        <end position="392"/>
    </location>
</feature>
<feature type="compositionally biased region" description="Basic and acidic residues" evidence="9">
    <location>
        <begin position="188"/>
        <end position="206"/>
    </location>
</feature>
<reference evidence="14 15" key="1">
    <citation type="submission" date="2019-08" db="EMBL/GenBank/DDBJ databases">
        <authorList>
            <person name="Alioto T."/>
            <person name="Alioto T."/>
            <person name="Gomez Garrido J."/>
        </authorList>
    </citation>
    <scope>NUCLEOTIDE SEQUENCE [LARGE SCALE GENOMIC DNA]</scope>
</reference>
<dbReference type="GO" id="GO:0006886">
    <property type="term" value="P:intracellular protein transport"/>
    <property type="evidence" value="ECO:0007669"/>
    <property type="project" value="InterPro"/>
</dbReference>
<dbReference type="PROSITE" id="PS50004">
    <property type="entry name" value="C2"/>
    <property type="match status" value="2"/>
</dbReference>
<evidence type="ECO:0000313" key="15">
    <source>
        <dbReference type="Proteomes" id="UP000325440"/>
    </source>
</evidence>
<dbReference type="GO" id="GO:0042391">
    <property type="term" value="P:regulation of membrane potential"/>
    <property type="evidence" value="ECO:0007669"/>
    <property type="project" value="TreeGrafter"/>
</dbReference>
<evidence type="ECO:0000256" key="3">
    <source>
        <dbReference type="ARBA" id="ARBA00022771"/>
    </source>
</evidence>
<dbReference type="PANTHER" id="PTHR12157:SF21">
    <property type="entry name" value="RAB3 INTERACTING MOLECULE, ISOFORM F"/>
    <property type="match status" value="1"/>
</dbReference>
<protein>
    <submittedName>
        <fullName evidence="14">PDZ domain,Zinc finger, FYVE-related,Zinc finger, FYVE/PHD-type,C2 domain,Rab-binding domain</fullName>
    </submittedName>
</protein>
<dbReference type="SUPFAM" id="SSF50156">
    <property type="entry name" value="PDZ domain-like"/>
    <property type="match status" value="1"/>
</dbReference>
<dbReference type="EMBL" id="CABPRJ010000506">
    <property type="protein sequence ID" value="VVC30128.1"/>
    <property type="molecule type" value="Genomic_DNA"/>
</dbReference>
<feature type="compositionally biased region" description="Low complexity" evidence="9">
    <location>
        <begin position="1019"/>
        <end position="1028"/>
    </location>
</feature>
<dbReference type="SMART" id="SM00239">
    <property type="entry name" value="C2"/>
    <property type="match status" value="2"/>
</dbReference>
<dbReference type="InterPro" id="IPR010911">
    <property type="entry name" value="Rab_BD"/>
</dbReference>
<dbReference type="PANTHER" id="PTHR12157">
    <property type="entry name" value="REGULATING SYNAPTIC MEMBRANE EXOCYTOSIS PROTEIN"/>
    <property type="match status" value="1"/>
</dbReference>
<dbReference type="GO" id="GO:0050806">
    <property type="term" value="P:positive regulation of synaptic transmission"/>
    <property type="evidence" value="ECO:0007669"/>
    <property type="project" value="TreeGrafter"/>
</dbReference>
<feature type="coiled-coil region" evidence="8">
    <location>
        <begin position="56"/>
        <end position="90"/>
    </location>
</feature>
<accession>A0A5E4ML59</accession>
<feature type="domain" description="RabBD" evidence="13">
    <location>
        <begin position="38"/>
        <end position="164"/>
    </location>
</feature>
<evidence type="ECO:0000259" key="11">
    <source>
        <dbReference type="PROSITE" id="PS50106"/>
    </source>
</evidence>
<feature type="domain" description="C2" evidence="10">
    <location>
        <begin position="586"/>
        <end position="711"/>
    </location>
</feature>
<keyword evidence="5" id="KW-0770">Synapse</keyword>
<dbReference type="PROSITE" id="PS50106">
    <property type="entry name" value="PDZ"/>
    <property type="match status" value="1"/>
</dbReference>
<keyword evidence="1" id="KW-0479">Metal-binding</keyword>
<dbReference type="InterPro" id="IPR001478">
    <property type="entry name" value="PDZ"/>
</dbReference>
<evidence type="ECO:0000259" key="12">
    <source>
        <dbReference type="PROSITE" id="PS50178"/>
    </source>
</evidence>
<dbReference type="PROSITE" id="PS50916">
    <property type="entry name" value="RABBD"/>
    <property type="match status" value="1"/>
</dbReference>
<dbReference type="GO" id="GO:0031267">
    <property type="term" value="F:small GTPase binding"/>
    <property type="evidence" value="ECO:0007669"/>
    <property type="project" value="InterPro"/>
</dbReference>
<dbReference type="InterPro" id="IPR035892">
    <property type="entry name" value="C2_domain_sf"/>
</dbReference>
<dbReference type="Pfam" id="PF00168">
    <property type="entry name" value="C2"/>
    <property type="match status" value="2"/>
</dbReference>
<dbReference type="InterPro" id="IPR036034">
    <property type="entry name" value="PDZ_sf"/>
</dbReference>
<sequence>MTAVPAHGTTHIAPSLCRVVALLSAVCWCWVLRMASDMPDLSHLTPEEREIIESVVHRQKQEEQKEQEIMRRKQEEVIMLEEKIRQRSEQQKKAGVELDATCHICLKTKFADGVGHLCNYCGIRCCARCGGKVTLRSSKVIWVCILCRKKQELLSKSGEWINHGMAIGSSGDSSRRSEVSSPCMMVMSDKRPKLERAHSAAEKENVLQRSNSLLRRQYSQQEPSSRKDQEHGVPGSHDEYYRTGRDDYYRGGEGAHRTGPNQQSSRSSHHHQFGPAADGGDGKPLQQTSNRGGPGTNLVRKYKRPVTGPLVQPPDRHHPHLQQHPVNYSSSEEEVRSTSECTSCDEPESEKAICRKMGTVSGPRRKKTVRFDHRHHQTTQQTSKDSGFDTGSSIFTSNDDPIYLNEIKQPMSWQRSPDHKFLIGHMVLNKSVWETPVSPSSSAAAMLGLKITGGKLLSATGRRCAIIDRVRKGSTADMEGNLKPGDEVLEWNGCTLQGKTQKEVSDIIAESKQLPQIELKVSRSILPRRASHGTPIKPAGLYDLRKDKPYVMVTSPGSPEHLASLASNTRILRASKSVTGPNSSHVGGKIQVKLCFDSQSLKLAVTIMAASNLLPRSDGTPRSAYAKVCLLPDTSEKSKRRTKTIVNSTDPKWNQPFSFTTMRKSDLKLKVLQISVWDYDHNPTNQFLGEVLIELGLKKLDNLAEWYSLTVHKELTGEGGVQIGDYDTEYSGEHLSPPSTLSRQSDSDASDVDDCCSGRRIGADGASISSLGSSISPPPDYDHLDRRKSRRDMPPSQKSYVYGTTIEKKYVYDASSKQQPVPSRSTTSISHRSRSAAPTTSPSQHSRSRSKSPTMVTDRRSLSPPDYRYPGSVSSYRQVPSRMLARSATATPTSTPKKRQLPQIPGTTPSSLDDRIPYYFDDQTSSVRRRTRQLQPRRMPSRTSTSFSRFHNYCATSDSDIPLQQNRSLTPPHVRNSIMSRGETGDTCDIDDSDSVISSALSTQSEQPRPTRFSDYGASQSRSGSQQSPVMVPTTDSKRPQFSRSLSNADVQAENIADTGSSGKRRVDSSSITENTGKSSASGTNSSSSGMGKKSASASQLSATEGRSSKGKRGSGSGGGGAQPNFKRSQEVAPGRQASLTSLSSDCPSSAGQSTEGEVATFIGKLGSGQKVSRQILGTPYRGDVKIGFNFYVNFMEVIVHEAKDLIKETKTKIPDTYVKVYLVKGKKCVEKHRTKTIKENLQPKYNEMLKFKSSPAGCLIQVSVWGDYGREKGRKVFMGVAVIYMDNISTSPGSTLTEWYRLFGSSSL</sequence>
<feature type="region of interest" description="Disordered" evidence="9">
    <location>
        <begin position="187"/>
        <end position="334"/>
    </location>
</feature>
<dbReference type="GO" id="GO:0048788">
    <property type="term" value="C:cytoskeleton of presynaptic active zone"/>
    <property type="evidence" value="ECO:0007669"/>
    <property type="project" value="TreeGrafter"/>
</dbReference>
<feature type="compositionally biased region" description="Polar residues" evidence="9">
    <location>
        <begin position="941"/>
        <end position="969"/>
    </location>
</feature>
<feature type="domain" description="FYVE-type" evidence="12">
    <location>
        <begin position="102"/>
        <end position="152"/>
    </location>
</feature>
<dbReference type="GO" id="GO:0008270">
    <property type="term" value="F:zinc ion binding"/>
    <property type="evidence" value="ECO:0007669"/>
    <property type="project" value="UniProtKB-KW"/>
</dbReference>
<evidence type="ECO:0000259" key="10">
    <source>
        <dbReference type="PROSITE" id="PS50004"/>
    </source>
</evidence>
<feature type="compositionally biased region" description="Low complexity" evidence="9">
    <location>
        <begin position="763"/>
        <end position="775"/>
    </location>
</feature>
<dbReference type="SMART" id="SM00228">
    <property type="entry name" value="PDZ"/>
    <property type="match status" value="1"/>
</dbReference>
<dbReference type="InterPro" id="IPR039032">
    <property type="entry name" value="Rim-like"/>
</dbReference>
<feature type="compositionally biased region" description="Basic residues" evidence="9">
    <location>
        <begin position="363"/>
        <end position="377"/>
    </location>
</feature>
<dbReference type="InterPro" id="IPR017455">
    <property type="entry name" value="Znf_FYVE-rel"/>
</dbReference>
<dbReference type="Proteomes" id="UP000325440">
    <property type="component" value="Unassembled WGS sequence"/>
</dbReference>
<evidence type="ECO:0000259" key="13">
    <source>
        <dbReference type="PROSITE" id="PS50916"/>
    </source>
</evidence>
<organism evidence="14 15">
    <name type="scientific">Cinara cedri</name>
    <dbReference type="NCBI Taxonomy" id="506608"/>
    <lineage>
        <taxon>Eukaryota</taxon>
        <taxon>Metazoa</taxon>
        <taxon>Ecdysozoa</taxon>
        <taxon>Arthropoda</taxon>
        <taxon>Hexapoda</taxon>
        <taxon>Insecta</taxon>
        <taxon>Pterygota</taxon>
        <taxon>Neoptera</taxon>
        <taxon>Paraneoptera</taxon>
        <taxon>Hemiptera</taxon>
        <taxon>Sternorrhyncha</taxon>
        <taxon>Aphidomorpha</taxon>
        <taxon>Aphidoidea</taxon>
        <taxon>Aphididae</taxon>
        <taxon>Lachninae</taxon>
        <taxon>Cinara</taxon>
    </lineage>
</organism>